<protein>
    <submittedName>
        <fullName evidence="3">Uncharacterized protein</fullName>
    </submittedName>
</protein>
<gene>
    <name evidence="3" type="ORF">PGAL8A_00518100</name>
</gene>
<dbReference type="RefSeq" id="XP_028530409.1">
    <property type="nucleotide sequence ID" value="XM_028674014.1"/>
</dbReference>
<reference evidence="3" key="1">
    <citation type="submission" date="2015-04" db="EMBL/GenBank/DDBJ databases">
        <authorList>
            <consortium name="Pathogen Informatics"/>
        </authorList>
    </citation>
    <scope>NUCLEOTIDE SEQUENCE [LARGE SCALE GENOMIC DNA]</scope>
    <source>
        <strain evidence="3">8A</strain>
    </source>
</reference>
<dbReference type="EMBL" id="CVMV01000110">
    <property type="protein sequence ID" value="CRG97608.1"/>
    <property type="molecule type" value="Genomic_DNA"/>
</dbReference>
<organism evidence="3 4">
    <name type="scientific">Plasmodium gallinaceum</name>
    <dbReference type="NCBI Taxonomy" id="5849"/>
    <lineage>
        <taxon>Eukaryota</taxon>
        <taxon>Sar</taxon>
        <taxon>Alveolata</taxon>
        <taxon>Apicomplexa</taxon>
        <taxon>Aconoidasida</taxon>
        <taxon>Haemosporida</taxon>
        <taxon>Plasmodiidae</taxon>
        <taxon>Plasmodium</taxon>
        <taxon>Plasmodium (Haemamoeba)</taxon>
    </lineage>
</organism>
<keyword evidence="2" id="KW-0472">Membrane</keyword>
<evidence type="ECO:0000313" key="3">
    <source>
        <dbReference type="EMBL" id="CRG97608.1"/>
    </source>
</evidence>
<keyword evidence="2" id="KW-0812">Transmembrane</keyword>
<comment type="caution">
    <text evidence="3">The sequence shown here is derived from an EMBL/GenBank/DDBJ whole genome shotgun (WGS) entry which is preliminary data.</text>
</comment>
<dbReference type="VEuPathDB" id="PlasmoDB:PGAL8A_00518100"/>
<evidence type="ECO:0000313" key="4">
    <source>
        <dbReference type="Proteomes" id="UP000220797"/>
    </source>
</evidence>
<evidence type="ECO:0000256" key="1">
    <source>
        <dbReference type="SAM" id="Coils"/>
    </source>
</evidence>
<keyword evidence="1" id="KW-0175">Coiled coil</keyword>
<accession>A0A1J1GYS6</accession>
<dbReference type="Proteomes" id="UP000220797">
    <property type="component" value="Unassembled WGS sequence"/>
</dbReference>
<dbReference type="OrthoDB" id="380399at2759"/>
<evidence type="ECO:0000256" key="2">
    <source>
        <dbReference type="SAM" id="Phobius"/>
    </source>
</evidence>
<name>A0A1J1GYS6_PLAGA</name>
<keyword evidence="4" id="KW-1185">Reference proteome</keyword>
<feature type="coiled-coil region" evidence="1">
    <location>
        <begin position="649"/>
        <end position="676"/>
    </location>
</feature>
<proteinExistence type="predicted"/>
<dbReference type="AlphaFoldDB" id="A0A1J1GYS6"/>
<dbReference type="GeneID" id="39733714"/>
<sequence length="979" mass="119258">MVDPKVEVAFLIYNFEFNKLRIYEKSEIIIELNRKINKYGILALQSSYKYVNNFSYTTEIFHYFFKLAEYYLFKYFNSIIVDSIFFFKCINDIKSNSSYDIQKKEKENQVHFNHNADVKKNENVNDFENIKKSDDDYSFDCRTLHIFIENLKRIDRKNNKKDVSRYNNNNKNININNESNIKKINMQKENKNNEEISSSGNLKFRKTFLYELCEISNFYNKKNIMIIITKIFRKIINRNKIRYFICENDKIKKKNYLKFFLNLFLGIFIYIYIFKYIKENYKSIEYFIFLNNLKNIRQVYFNNVPYLEENQIISFIKYIKFINIRMFQYIYISFFINIYKYVNLIYNLTILSFFNFFKYLYEKNKKELHNIKNESPKIKYKLKNTNMINDEKSKKINNINNEDENIIHYDRPLSENIKIEENESFKDENKEYTKKKTYEDTNNITRSYLDKYSIGKKENGEQNISYMFIKNDNFKLCNSRKDIPLKLNSSYSLDEKEEYINELVYDCYVYIFIFFKYIKIVRKKMKLKIMKIQKHIKNMIGIFVKIYNFNKVKGKGRKNSFDINMEKKEDNFNAFPNKDSFDNYVDDTFHFLYFKYIELSRSYKICIKLNYKIIKLVHMFHLLLKHFYKFFPVLNIKKESCIIYNYYNKSFIYNEKKKKKDNKENLNEKKENHKEKDNFDVFKNVTAYQLEFFYFIEKKNNEKEIIHDLVEDNETESFNHIFNKNLEKFSSFIELNQFKGEEEDYLEKVLSKKISHNSKKLFLYCLNRNLDNFLINVNKDKISFDDDIVEYQDINKGNKNENCVSNISKRENISIEKEKNVLKTKNVNKILCLYDSPILEALKNNKNIYNIIVEIIENFCNKKFTFLENCIADLNMYNKNALEIYEDNIFDMHYKFKKEVPFESDESLKNKKLLEVKIFLDYEKIYTKKTVETQTQISLFKKDMSIQMSKDKEVFTTTEQFIQTKEISNPIFYLKDIYN</sequence>
<keyword evidence="2" id="KW-1133">Transmembrane helix</keyword>
<feature type="transmembrane region" description="Helical" evidence="2">
    <location>
        <begin position="256"/>
        <end position="274"/>
    </location>
</feature>